<dbReference type="GO" id="GO:0003700">
    <property type="term" value="F:DNA-binding transcription factor activity"/>
    <property type="evidence" value="ECO:0007669"/>
    <property type="project" value="InterPro"/>
</dbReference>
<dbReference type="OrthoDB" id="582199at2"/>
<dbReference type="PROSITE" id="PS50995">
    <property type="entry name" value="HTH_MARR_2"/>
    <property type="match status" value="1"/>
</dbReference>
<keyword evidence="3" id="KW-0804">Transcription</keyword>
<evidence type="ECO:0000313" key="6">
    <source>
        <dbReference type="Proteomes" id="UP000249065"/>
    </source>
</evidence>
<keyword evidence="2" id="KW-0238">DNA-binding</keyword>
<keyword evidence="1" id="KW-0805">Transcription regulation</keyword>
<dbReference type="GO" id="GO:0003677">
    <property type="term" value="F:DNA binding"/>
    <property type="evidence" value="ECO:0007669"/>
    <property type="project" value="UniProtKB-KW"/>
</dbReference>
<name>A0A327M9C2_9PROT</name>
<evidence type="ECO:0000256" key="1">
    <source>
        <dbReference type="ARBA" id="ARBA00023015"/>
    </source>
</evidence>
<dbReference type="PRINTS" id="PR00598">
    <property type="entry name" value="HTHMARR"/>
</dbReference>
<evidence type="ECO:0000259" key="4">
    <source>
        <dbReference type="PROSITE" id="PS50995"/>
    </source>
</evidence>
<dbReference type="PANTHER" id="PTHR42756">
    <property type="entry name" value="TRANSCRIPTIONAL REGULATOR, MARR"/>
    <property type="match status" value="1"/>
</dbReference>
<dbReference type="Proteomes" id="UP000249065">
    <property type="component" value="Unassembled WGS sequence"/>
</dbReference>
<dbReference type="InterPro" id="IPR036390">
    <property type="entry name" value="WH_DNA-bd_sf"/>
</dbReference>
<evidence type="ECO:0000313" key="5">
    <source>
        <dbReference type="EMBL" id="RAI59369.1"/>
    </source>
</evidence>
<dbReference type="AlphaFoldDB" id="A0A327M9C2"/>
<dbReference type="InterPro" id="IPR036388">
    <property type="entry name" value="WH-like_DNA-bd_sf"/>
</dbReference>
<dbReference type="Pfam" id="PF01047">
    <property type="entry name" value="MarR"/>
    <property type="match status" value="1"/>
</dbReference>
<comment type="caution">
    <text evidence="5">The sequence shown here is derived from an EMBL/GenBank/DDBJ whole genome shotgun (WGS) entry which is preliminary data.</text>
</comment>
<keyword evidence="6" id="KW-1185">Reference proteome</keyword>
<proteinExistence type="predicted"/>
<dbReference type="EMBL" id="QLIX01000005">
    <property type="protein sequence ID" value="RAI59369.1"/>
    <property type="molecule type" value="Genomic_DNA"/>
</dbReference>
<dbReference type="RefSeq" id="WP_111469626.1">
    <property type="nucleotide sequence ID" value="NZ_QLIX01000005.1"/>
</dbReference>
<dbReference type="InterPro" id="IPR000835">
    <property type="entry name" value="HTH_MarR-typ"/>
</dbReference>
<evidence type="ECO:0000256" key="2">
    <source>
        <dbReference type="ARBA" id="ARBA00023125"/>
    </source>
</evidence>
<dbReference type="SMART" id="SM00347">
    <property type="entry name" value="HTH_MARR"/>
    <property type="match status" value="1"/>
</dbReference>
<organism evidence="5 6">
    <name type="scientific">Roseicella frigidaeris</name>
    <dbReference type="NCBI Taxonomy" id="2230885"/>
    <lineage>
        <taxon>Bacteria</taxon>
        <taxon>Pseudomonadati</taxon>
        <taxon>Pseudomonadota</taxon>
        <taxon>Alphaproteobacteria</taxon>
        <taxon>Acetobacterales</taxon>
        <taxon>Roseomonadaceae</taxon>
        <taxon>Roseicella</taxon>
    </lineage>
</organism>
<gene>
    <name evidence="5" type="ORF">DOO78_10120</name>
</gene>
<accession>A0A327M9C2</accession>
<sequence length="155" mass="17347">MSQSLANPPPGRFIDDYLLYLLARTSHLISTEFHELLRRRGISVPVWRVLASLVGSSGETVTGLAETCLLQQPTMTKLLDRMVRDGLVKRTQDTRDRRVVRVALTARGEMMATDLVQAAKLHETEVLARHPEAEAVGIKELLRAVVARQARPRRG</sequence>
<dbReference type="PANTHER" id="PTHR42756:SF1">
    <property type="entry name" value="TRANSCRIPTIONAL REPRESSOR OF EMRAB OPERON"/>
    <property type="match status" value="1"/>
</dbReference>
<dbReference type="PROSITE" id="PS01117">
    <property type="entry name" value="HTH_MARR_1"/>
    <property type="match status" value="1"/>
</dbReference>
<dbReference type="SUPFAM" id="SSF46785">
    <property type="entry name" value="Winged helix' DNA-binding domain"/>
    <property type="match status" value="1"/>
</dbReference>
<evidence type="ECO:0000256" key="3">
    <source>
        <dbReference type="ARBA" id="ARBA00023163"/>
    </source>
</evidence>
<dbReference type="InterPro" id="IPR023187">
    <property type="entry name" value="Tscrpt_reg_MarR-type_CS"/>
</dbReference>
<protein>
    <submittedName>
        <fullName evidence="5">MarR family transcriptional regulator</fullName>
    </submittedName>
</protein>
<dbReference type="Gene3D" id="1.10.10.10">
    <property type="entry name" value="Winged helix-like DNA-binding domain superfamily/Winged helix DNA-binding domain"/>
    <property type="match status" value="1"/>
</dbReference>
<reference evidence="6" key="1">
    <citation type="submission" date="2018-06" db="EMBL/GenBank/DDBJ databases">
        <authorList>
            <person name="Khan S.A."/>
        </authorList>
    </citation>
    <scope>NUCLEOTIDE SEQUENCE [LARGE SCALE GENOMIC DNA]</scope>
    <source>
        <strain evidence="6">DB-1506</strain>
    </source>
</reference>
<feature type="domain" description="HTH marR-type" evidence="4">
    <location>
        <begin position="15"/>
        <end position="147"/>
    </location>
</feature>